<comment type="pathway">
    <text evidence="1">Amino-acid biosynthesis; L-methionine biosynthesis via de novo pathway; L-homoserine from L-aspartate: step 1/3.</text>
</comment>
<dbReference type="Pfam" id="PF00696">
    <property type="entry name" value="AA_kinase"/>
    <property type="match status" value="1"/>
</dbReference>
<keyword evidence="5" id="KW-0808">Transferase</keyword>
<dbReference type="EMBL" id="UINC01189322">
    <property type="protein sequence ID" value="SVE02958.1"/>
    <property type="molecule type" value="Genomic_DNA"/>
</dbReference>
<evidence type="ECO:0000256" key="2">
    <source>
        <dbReference type="ARBA" id="ARBA00005139"/>
    </source>
</evidence>
<dbReference type="CDD" id="cd04923">
    <property type="entry name" value="ACT_AK-LysC-DapG-like_2"/>
    <property type="match status" value="1"/>
</dbReference>
<evidence type="ECO:0000256" key="4">
    <source>
        <dbReference type="ARBA" id="ARBA00013059"/>
    </source>
</evidence>
<gene>
    <name evidence="12" type="ORF">METZ01_LOCUS455812</name>
</gene>
<evidence type="ECO:0000256" key="5">
    <source>
        <dbReference type="ARBA" id="ARBA00022679"/>
    </source>
</evidence>
<evidence type="ECO:0000256" key="9">
    <source>
        <dbReference type="ARBA" id="ARBA00023154"/>
    </source>
</evidence>
<dbReference type="InterPro" id="IPR001341">
    <property type="entry name" value="Asp_kinase"/>
</dbReference>
<dbReference type="CDD" id="cd04913">
    <property type="entry name" value="ACT_AKii-LysC-BS-like_1"/>
    <property type="match status" value="1"/>
</dbReference>
<reference evidence="12" key="1">
    <citation type="submission" date="2018-05" db="EMBL/GenBank/DDBJ databases">
        <authorList>
            <person name="Lanie J.A."/>
            <person name="Ng W.-L."/>
            <person name="Kazmierczak K.M."/>
            <person name="Andrzejewski T.M."/>
            <person name="Davidsen T.M."/>
            <person name="Wayne K.J."/>
            <person name="Tettelin H."/>
            <person name="Glass J.I."/>
            <person name="Rusch D."/>
            <person name="Podicherti R."/>
            <person name="Tsui H.-C.T."/>
            <person name="Winkler M.E."/>
        </authorList>
    </citation>
    <scope>NUCLEOTIDE SEQUENCE</scope>
</reference>
<dbReference type="GO" id="GO:0009090">
    <property type="term" value="P:homoserine biosynthetic process"/>
    <property type="evidence" value="ECO:0007669"/>
    <property type="project" value="TreeGrafter"/>
</dbReference>
<keyword evidence="9" id="KW-0457">Lysine biosynthesis</keyword>
<dbReference type="InterPro" id="IPR045865">
    <property type="entry name" value="ACT-like_dom_sf"/>
</dbReference>
<feature type="domain" description="ACT" evidence="11">
    <location>
        <begin position="109"/>
        <end position="192"/>
    </location>
</feature>
<dbReference type="AlphaFoldDB" id="A0A383A7F0"/>
<dbReference type="GO" id="GO:0009089">
    <property type="term" value="P:lysine biosynthetic process via diaminopimelate"/>
    <property type="evidence" value="ECO:0007669"/>
    <property type="project" value="TreeGrafter"/>
</dbReference>
<name>A0A383A7F0_9ZZZZ</name>
<dbReference type="InterPro" id="IPR036393">
    <property type="entry name" value="AceGlu_kinase-like_sf"/>
</dbReference>
<dbReference type="Pfam" id="PF22468">
    <property type="entry name" value="ACT_9"/>
    <property type="match status" value="2"/>
</dbReference>
<dbReference type="GO" id="GO:0005829">
    <property type="term" value="C:cytosol"/>
    <property type="evidence" value="ECO:0007669"/>
    <property type="project" value="TreeGrafter"/>
</dbReference>
<dbReference type="PANTHER" id="PTHR21499:SF3">
    <property type="entry name" value="ASPARTOKINASE"/>
    <property type="match status" value="1"/>
</dbReference>
<dbReference type="NCBIfam" id="TIGR00657">
    <property type="entry name" value="asp_kinases"/>
    <property type="match status" value="1"/>
</dbReference>
<evidence type="ECO:0000256" key="7">
    <source>
        <dbReference type="ARBA" id="ARBA00022777"/>
    </source>
</evidence>
<dbReference type="EC" id="2.7.2.4" evidence="4"/>
<dbReference type="Gene3D" id="3.40.1160.10">
    <property type="entry name" value="Acetylglutamate kinase-like"/>
    <property type="match status" value="1"/>
</dbReference>
<dbReference type="InterPro" id="IPR054352">
    <property type="entry name" value="ACT_Aspartokinase"/>
</dbReference>
<dbReference type="PANTHER" id="PTHR21499">
    <property type="entry name" value="ASPARTATE KINASE"/>
    <property type="match status" value="1"/>
</dbReference>
<evidence type="ECO:0000256" key="3">
    <source>
        <dbReference type="ARBA" id="ARBA00010122"/>
    </source>
</evidence>
<protein>
    <recommendedName>
        <fullName evidence="4">aspartate kinase</fullName>
        <ecNumber evidence="4">2.7.2.4</ecNumber>
    </recommendedName>
</protein>
<evidence type="ECO:0000256" key="8">
    <source>
        <dbReference type="ARBA" id="ARBA00022840"/>
    </source>
</evidence>
<evidence type="ECO:0000256" key="1">
    <source>
        <dbReference type="ARBA" id="ARBA00004986"/>
    </source>
</evidence>
<evidence type="ECO:0000256" key="6">
    <source>
        <dbReference type="ARBA" id="ARBA00022741"/>
    </source>
</evidence>
<organism evidence="12">
    <name type="scientific">marine metagenome</name>
    <dbReference type="NCBI Taxonomy" id="408172"/>
    <lineage>
        <taxon>unclassified sequences</taxon>
        <taxon>metagenomes</taxon>
        <taxon>ecological metagenomes</taxon>
    </lineage>
</organism>
<keyword evidence="7" id="KW-0418">Kinase</keyword>
<dbReference type="GO" id="GO:0005524">
    <property type="term" value="F:ATP binding"/>
    <property type="evidence" value="ECO:0007669"/>
    <property type="project" value="UniProtKB-KW"/>
</dbReference>
<evidence type="ECO:0000256" key="10">
    <source>
        <dbReference type="ARBA" id="ARBA00047872"/>
    </source>
</evidence>
<keyword evidence="9" id="KW-0028">Amino-acid biosynthesis</keyword>
<dbReference type="PROSITE" id="PS51671">
    <property type="entry name" value="ACT"/>
    <property type="match status" value="1"/>
</dbReference>
<dbReference type="Gene3D" id="3.30.2130.10">
    <property type="entry name" value="VC0802-like"/>
    <property type="match status" value="1"/>
</dbReference>
<evidence type="ECO:0000313" key="12">
    <source>
        <dbReference type="EMBL" id="SVE02958.1"/>
    </source>
</evidence>
<keyword evidence="6" id="KW-0547">Nucleotide-binding</keyword>
<comment type="similarity">
    <text evidence="3">Belongs to the aspartokinase family.</text>
</comment>
<evidence type="ECO:0000259" key="11">
    <source>
        <dbReference type="PROSITE" id="PS51671"/>
    </source>
</evidence>
<comment type="pathway">
    <text evidence="2">Amino-acid biosynthesis; L-threonine biosynthesis; L-threonine from L-aspartate: step 1/5.</text>
</comment>
<dbReference type="InterPro" id="IPR002912">
    <property type="entry name" value="ACT_dom"/>
</dbReference>
<accession>A0A383A7F0</accession>
<dbReference type="SUPFAM" id="SSF53633">
    <property type="entry name" value="Carbamate kinase-like"/>
    <property type="match status" value="1"/>
</dbReference>
<comment type="catalytic activity">
    <reaction evidence="10">
        <text>L-aspartate + ATP = 4-phospho-L-aspartate + ADP</text>
        <dbReference type="Rhea" id="RHEA:23776"/>
        <dbReference type="ChEBI" id="CHEBI:29991"/>
        <dbReference type="ChEBI" id="CHEBI:30616"/>
        <dbReference type="ChEBI" id="CHEBI:57535"/>
        <dbReference type="ChEBI" id="CHEBI:456216"/>
        <dbReference type="EC" id="2.7.2.4"/>
    </reaction>
</comment>
<dbReference type="GO" id="GO:0004072">
    <property type="term" value="F:aspartate kinase activity"/>
    <property type="evidence" value="ECO:0007669"/>
    <property type="project" value="UniProtKB-EC"/>
</dbReference>
<proteinExistence type="inferred from homology"/>
<dbReference type="SUPFAM" id="SSF55021">
    <property type="entry name" value="ACT-like"/>
    <property type="match status" value="2"/>
</dbReference>
<dbReference type="InterPro" id="IPR001048">
    <property type="entry name" value="Asp/Glu/Uridylate_kinase"/>
</dbReference>
<sequence>TAVALAHELGADACELYTDVPGVFTTDPRVCGQARKIPLLSFDELLEMTAVGCPKPSMRSVEVARSYDVPLHVRSAFTWEPGTWVSKEEPNMEKPIISAVVPDTSQSKVTVSGVPDKPGIAALLFRSLADQHVNVDMIVQNTSEQGVTDISFTVPTEQLGIGKEITTETANTIGAQGVDTDNTIGRVSVIGAGMASNPGVAATIFETLSSQSINIGMISTSAIRVSCVVAKEDVERVPIALHQAFELEKG</sequence>
<feature type="non-terminal residue" evidence="12">
    <location>
        <position position="1"/>
    </location>
</feature>
<keyword evidence="8" id="KW-0067">ATP-binding</keyword>